<sequence>MKVSGSKGTTSGASTRKASGTGGNDQGFANAMRSNGPGPERAAASEGMHAPSSVSALGALLALQQSGDALDSPRRRSVLRAKTLLDQLDRVRQALLGGGLPASQLAQLVDVIGKEREDVDDPALSAVLDEIELRARVELAKLDVAGLR</sequence>
<dbReference type="STRING" id="1293891.TMES_06850"/>
<dbReference type="OrthoDB" id="8005693at2"/>
<evidence type="ECO:0000256" key="1">
    <source>
        <dbReference type="SAM" id="MobiDB-lite"/>
    </source>
</evidence>
<feature type="compositionally biased region" description="Low complexity" evidence="1">
    <location>
        <begin position="1"/>
        <end position="15"/>
    </location>
</feature>
<accession>A0A1Y2L395</accession>
<evidence type="ECO:0000313" key="2">
    <source>
        <dbReference type="EMBL" id="OSQ39684.1"/>
    </source>
</evidence>
<dbReference type="EMBL" id="JFKA01000002">
    <property type="protein sequence ID" value="OSQ39684.1"/>
    <property type="molecule type" value="Genomic_DNA"/>
</dbReference>
<dbReference type="Proteomes" id="UP000193391">
    <property type="component" value="Unassembled WGS sequence"/>
</dbReference>
<name>A0A1Y2L395_9PROT</name>
<keyword evidence="3" id="KW-1185">Reference proteome</keyword>
<dbReference type="GO" id="GO:0044781">
    <property type="term" value="P:bacterial-type flagellum organization"/>
    <property type="evidence" value="ECO:0007669"/>
    <property type="project" value="InterPro"/>
</dbReference>
<feature type="region of interest" description="Disordered" evidence="1">
    <location>
        <begin position="1"/>
        <end position="50"/>
    </location>
</feature>
<comment type="caution">
    <text evidence="2">The sequence shown here is derived from an EMBL/GenBank/DDBJ whole genome shotgun (WGS) entry which is preliminary data.</text>
</comment>
<reference evidence="2 3" key="1">
    <citation type="submission" date="2014-03" db="EMBL/GenBank/DDBJ databases">
        <title>The draft genome sequence of Thalassospira mesophila JCM 18969.</title>
        <authorList>
            <person name="Lai Q."/>
            <person name="Shao Z."/>
        </authorList>
    </citation>
    <scope>NUCLEOTIDE SEQUENCE [LARGE SCALE GENOMIC DNA]</scope>
    <source>
        <strain evidence="2 3">JCM 18969</strain>
    </source>
</reference>
<organism evidence="2 3">
    <name type="scientific">Thalassospira mesophila</name>
    <dbReference type="NCBI Taxonomy" id="1293891"/>
    <lineage>
        <taxon>Bacteria</taxon>
        <taxon>Pseudomonadati</taxon>
        <taxon>Pseudomonadota</taxon>
        <taxon>Alphaproteobacteria</taxon>
        <taxon>Rhodospirillales</taxon>
        <taxon>Thalassospiraceae</taxon>
        <taxon>Thalassospira</taxon>
    </lineage>
</organism>
<dbReference type="RefSeq" id="WP_085580757.1">
    <property type="nucleotide sequence ID" value="NZ_JFKA01000002.1"/>
</dbReference>
<proteinExistence type="predicted"/>
<keyword evidence="2" id="KW-0966">Cell projection</keyword>
<dbReference type="Pfam" id="PF10768">
    <property type="entry name" value="FliX"/>
    <property type="match status" value="1"/>
</dbReference>
<dbReference type="InterPro" id="IPR019704">
    <property type="entry name" value="Flagellar_assmbl_FliX_class2"/>
</dbReference>
<evidence type="ECO:0000313" key="3">
    <source>
        <dbReference type="Proteomes" id="UP000193391"/>
    </source>
</evidence>
<keyword evidence="2" id="KW-0969">Cilium</keyword>
<keyword evidence="2" id="KW-0282">Flagellum</keyword>
<gene>
    <name evidence="2" type="ORF">TMES_06850</name>
</gene>
<protein>
    <submittedName>
        <fullName evidence="2">Flagellar assembly protein FliX</fullName>
    </submittedName>
</protein>
<dbReference type="AlphaFoldDB" id="A0A1Y2L395"/>